<dbReference type="EMBL" id="FWDM01000018">
    <property type="protein sequence ID" value="SLM12601.1"/>
    <property type="molecule type" value="Genomic_DNA"/>
</dbReference>
<name>A0A3P3XIJ0_9SPIR</name>
<sequence>MIITEAELREVWKNGHGTMPEIPPGARLTPAARDFLVTIGSSAIANPQSVETGSVSNNVSGGSMELSASRGRLILTSTDIDDILAAHPATLIVHPEVTITDVARDRLRNAGIRIIPFAREKPAAPGPISYNMTAQPPSAMLAAQARAGRTETAPQNSRNEQNDETFNAVKKAVMARLNGEVDDYLVDAVLKRVLGTLK</sequence>
<dbReference type="AlphaFoldDB" id="A0A3P3XIJ0"/>
<gene>
    <name evidence="2" type="ORF">SPIROBIBN47_250099</name>
</gene>
<evidence type="ECO:0000256" key="1">
    <source>
        <dbReference type="SAM" id="MobiDB-lite"/>
    </source>
</evidence>
<protein>
    <submittedName>
        <fullName evidence="2">Uncharacterized protein</fullName>
    </submittedName>
</protein>
<proteinExistence type="predicted"/>
<reference evidence="2" key="1">
    <citation type="submission" date="2017-02" db="EMBL/GenBank/DDBJ databases">
        <authorList>
            <person name="Regsiter A."/>
            <person name="William W."/>
        </authorList>
    </citation>
    <scope>NUCLEOTIDE SEQUENCE</scope>
    <source>
        <strain evidence="2">Bib</strain>
    </source>
</reference>
<accession>A0A3P3XIJ0</accession>
<feature type="region of interest" description="Disordered" evidence="1">
    <location>
        <begin position="146"/>
        <end position="165"/>
    </location>
</feature>
<evidence type="ECO:0000313" key="2">
    <source>
        <dbReference type="EMBL" id="SLM12601.1"/>
    </source>
</evidence>
<organism evidence="2">
    <name type="scientific">uncultured spirochete</name>
    <dbReference type="NCBI Taxonomy" id="156406"/>
    <lineage>
        <taxon>Bacteria</taxon>
        <taxon>Pseudomonadati</taxon>
        <taxon>Spirochaetota</taxon>
        <taxon>Spirochaetia</taxon>
        <taxon>Spirochaetales</taxon>
        <taxon>environmental samples</taxon>
    </lineage>
</organism>